<dbReference type="HOGENOM" id="CLU_2347563_0_0_1"/>
<dbReference type="Proteomes" id="UP000054217">
    <property type="component" value="Unassembled WGS sequence"/>
</dbReference>
<reference evidence="2" key="2">
    <citation type="submission" date="2015-01" db="EMBL/GenBank/DDBJ databases">
        <title>Evolutionary Origins and Diversification of the Mycorrhizal Mutualists.</title>
        <authorList>
            <consortium name="DOE Joint Genome Institute"/>
            <consortium name="Mycorrhizal Genomics Consortium"/>
            <person name="Kohler A."/>
            <person name="Kuo A."/>
            <person name="Nagy L.G."/>
            <person name="Floudas D."/>
            <person name="Copeland A."/>
            <person name="Barry K.W."/>
            <person name="Cichocki N."/>
            <person name="Veneault-Fourrey C."/>
            <person name="LaButti K."/>
            <person name="Lindquist E.A."/>
            <person name="Lipzen A."/>
            <person name="Lundell T."/>
            <person name="Morin E."/>
            <person name="Murat C."/>
            <person name="Riley R."/>
            <person name="Ohm R."/>
            <person name="Sun H."/>
            <person name="Tunlid A."/>
            <person name="Henrissat B."/>
            <person name="Grigoriev I.V."/>
            <person name="Hibbett D.S."/>
            <person name="Martin F."/>
        </authorList>
    </citation>
    <scope>NUCLEOTIDE SEQUENCE [LARGE SCALE GENOMIC DNA]</scope>
    <source>
        <strain evidence="2">Marx 270</strain>
    </source>
</reference>
<proteinExistence type="predicted"/>
<dbReference type="InParanoid" id="A0A0C3K570"/>
<dbReference type="AlphaFoldDB" id="A0A0C3K570"/>
<name>A0A0C3K570_PISTI</name>
<organism evidence="1 2">
    <name type="scientific">Pisolithus tinctorius Marx 270</name>
    <dbReference type="NCBI Taxonomy" id="870435"/>
    <lineage>
        <taxon>Eukaryota</taxon>
        <taxon>Fungi</taxon>
        <taxon>Dikarya</taxon>
        <taxon>Basidiomycota</taxon>
        <taxon>Agaricomycotina</taxon>
        <taxon>Agaricomycetes</taxon>
        <taxon>Agaricomycetidae</taxon>
        <taxon>Boletales</taxon>
        <taxon>Sclerodermatineae</taxon>
        <taxon>Pisolithaceae</taxon>
        <taxon>Pisolithus</taxon>
    </lineage>
</organism>
<protein>
    <submittedName>
        <fullName evidence="1">Uncharacterized protein</fullName>
    </submittedName>
</protein>
<reference evidence="1 2" key="1">
    <citation type="submission" date="2014-04" db="EMBL/GenBank/DDBJ databases">
        <authorList>
            <consortium name="DOE Joint Genome Institute"/>
            <person name="Kuo A."/>
            <person name="Kohler A."/>
            <person name="Costa M.D."/>
            <person name="Nagy L.G."/>
            <person name="Floudas D."/>
            <person name="Copeland A."/>
            <person name="Barry K.W."/>
            <person name="Cichocki N."/>
            <person name="Veneault-Fourrey C."/>
            <person name="LaButti K."/>
            <person name="Lindquist E.A."/>
            <person name="Lipzen A."/>
            <person name="Lundell T."/>
            <person name="Morin E."/>
            <person name="Murat C."/>
            <person name="Sun H."/>
            <person name="Tunlid A."/>
            <person name="Henrissat B."/>
            <person name="Grigoriev I.V."/>
            <person name="Hibbett D.S."/>
            <person name="Martin F."/>
            <person name="Nordberg H.P."/>
            <person name="Cantor M.N."/>
            <person name="Hua S.X."/>
        </authorList>
    </citation>
    <scope>NUCLEOTIDE SEQUENCE [LARGE SCALE GENOMIC DNA]</scope>
    <source>
        <strain evidence="1 2">Marx 270</strain>
    </source>
</reference>
<evidence type="ECO:0000313" key="2">
    <source>
        <dbReference type="Proteomes" id="UP000054217"/>
    </source>
</evidence>
<accession>A0A0C3K570</accession>
<sequence length="97" mass="11066">MEHSSTFNLWIAEAKVSRRVALTRSMPLYLPTFMTMHQTLRTWTTGSDAHRSVSSDFASSAATRRQSNTYEVQPWCNIGISCFTFVVFVKSSRWPGI</sequence>
<gene>
    <name evidence="1" type="ORF">M404DRAFT_538528</name>
</gene>
<evidence type="ECO:0000313" key="1">
    <source>
        <dbReference type="EMBL" id="KIO04727.1"/>
    </source>
</evidence>
<dbReference type="EMBL" id="KN831969">
    <property type="protein sequence ID" value="KIO04727.1"/>
    <property type="molecule type" value="Genomic_DNA"/>
</dbReference>
<keyword evidence="2" id="KW-1185">Reference proteome</keyword>